<feature type="transmembrane region" description="Helical" evidence="1">
    <location>
        <begin position="38"/>
        <end position="59"/>
    </location>
</feature>
<dbReference type="RefSeq" id="WP_068838221.1">
    <property type="nucleotide sequence ID" value="NZ_BMXC01000003.1"/>
</dbReference>
<dbReference type="OrthoDB" id="827361at2"/>
<dbReference type="AlphaFoldDB" id="A0A1I7JEY6"/>
<proteinExistence type="predicted"/>
<keyword evidence="1" id="KW-1133">Transmembrane helix</keyword>
<reference evidence="3" key="1">
    <citation type="submission" date="2016-10" db="EMBL/GenBank/DDBJ databases">
        <authorList>
            <person name="Varghese N."/>
        </authorList>
    </citation>
    <scope>NUCLEOTIDE SEQUENCE [LARGE SCALE GENOMIC DNA]</scope>
    <source>
        <strain evidence="3">DSM 18820</strain>
    </source>
</reference>
<evidence type="ECO:0000313" key="2">
    <source>
        <dbReference type="EMBL" id="SFU83724.1"/>
    </source>
</evidence>
<dbReference type="STRING" id="388950.GCA_001611675_02268"/>
<protein>
    <submittedName>
        <fullName evidence="2">Uncharacterized protein</fullName>
    </submittedName>
</protein>
<name>A0A1I7JEY6_9BACT</name>
<feature type="transmembrane region" description="Helical" evidence="1">
    <location>
        <begin position="12"/>
        <end position="32"/>
    </location>
</feature>
<keyword evidence="1" id="KW-0812">Transmembrane</keyword>
<accession>A0A1I7JEY6</accession>
<keyword evidence="1" id="KW-0472">Membrane</keyword>
<dbReference type="Proteomes" id="UP000182491">
    <property type="component" value="Unassembled WGS sequence"/>
</dbReference>
<dbReference type="EMBL" id="FPCA01000003">
    <property type="protein sequence ID" value="SFU83724.1"/>
    <property type="molecule type" value="Genomic_DNA"/>
</dbReference>
<gene>
    <name evidence="2" type="ORF">SAMN04487941_2797</name>
</gene>
<evidence type="ECO:0000313" key="3">
    <source>
        <dbReference type="Proteomes" id="UP000182491"/>
    </source>
</evidence>
<keyword evidence="3" id="KW-1185">Reference proteome</keyword>
<organism evidence="2 3">
    <name type="scientific">Pontibacter akesuensis</name>
    <dbReference type="NCBI Taxonomy" id="388950"/>
    <lineage>
        <taxon>Bacteria</taxon>
        <taxon>Pseudomonadati</taxon>
        <taxon>Bacteroidota</taxon>
        <taxon>Cytophagia</taxon>
        <taxon>Cytophagales</taxon>
        <taxon>Hymenobacteraceae</taxon>
        <taxon>Pontibacter</taxon>
    </lineage>
</organism>
<evidence type="ECO:0000256" key="1">
    <source>
        <dbReference type="SAM" id="Phobius"/>
    </source>
</evidence>
<sequence length="60" mass="6887">MQKLRLRLHYYKVLQTFNLPFSLLAALTGLAFQQHVAIRMINAFSLSLLTGGFLIALYLF</sequence>